<dbReference type="AlphaFoldDB" id="V6LEJ1"/>
<gene>
    <name evidence="1" type="ORF">SS50377_17683</name>
    <name evidence="2" type="ORF">SS50377_25722</name>
</gene>
<protein>
    <submittedName>
        <fullName evidence="1">Uncharacterized protein</fullName>
    </submittedName>
</protein>
<sequence length="264" mass="31511">MNFKAEILQYKYYLYNLFSNLQNITPQPHASHIHDGISLKIISELRQINELYLLIDNTNYRPKVTQKFIQRFQNCLNFDIQKPQFLDVSQFANSEEELQNFIQQANFNQLILLYNKYNKFRIIENPLDFETEFKFSTAESLRYQLQTTFKNFFKLTFEPQISDKTSLSQFAKTPTAQIFHLLTSKISTKRTGLKTFLDRNTGQVIKSHEYKLGQFQKSQNCEFCRKKIYGIVAIETHFYDKYHVANLQKMGLNWEEMRGIWNIK</sequence>
<proteinExistence type="predicted"/>
<dbReference type="VEuPathDB" id="GiardiaDB:SS50377_25722"/>
<reference evidence="2" key="2">
    <citation type="submission" date="2020-12" db="EMBL/GenBank/DDBJ databases">
        <title>New Spironucleus salmonicida genome in near-complete chromosomes.</title>
        <authorList>
            <person name="Xu F."/>
            <person name="Kurt Z."/>
            <person name="Jimenez-Gonzalez A."/>
            <person name="Astvaldsson A."/>
            <person name="Andersson J.O."/>
            <person name="Svard S.G."/>
        </authorList>
    </citation>
    <scope>NUCLEOTIDE SEQUENCE</scope>
    <source>
        <strain evidence="2">ATCC 50377</strain>
    </source>
</reference>
<evidence type="ECO:0000313" key="1">
    <source>
        <dbReference type="EMBL" id="EST42668.1"/>
    </source>
</evidence>
<dbReference type="Proteomes" id="UP000018208">
    <property type="component" value="Unassembled WGS sequence"/>
</dbReference>
<reference evidence="1 2" key="1">
    <citation type="journal article" date="2014" name="PLoS Genet.">
        <title>The Genome of Spironucleus salmonicida Highlights a Fish Pathogen Adapted to Fluctuating Environments.</title>
        <authorList>
            <person name="Xu F."/>
            <person name="Jerlstrom-Hultqvist J."/>
            <person name="Einarsson E."/>
            <person name="Astvaldsson A."/>
            <person name="Svard S.G."/>
            <person name="Andersson J.O."/>
        </authorList>
    </citation>
    <scope>NUCLEOTIDE SEQUENCE</scope>
    <source>
        <strain evidence="2">ATCC 50377</strain>
    </source>
</reference>
<dbReference type="EMBL" id="KI546157">
    <property type="protein sequence ID" value="EST42668.1"/>
    <property type="molecule type" value="Genomic_DNA"/>
</dbReference>
<keyword evidence="3" id="KW-1185">Reference proteome</keyword>
<evidence type="ECO:0000313" key="3">
    <source>
        <dbReference type="Proteomes" id="UP000018208"/>
    </source>
</evidence>
<name>V6LEJ1_9EUKA</name>
<organism evidence="1">
    <name type="scientific">Spironucleus salmonicida</name>
    <dbReference type="NCBI Taxonomy" id="348837"/>
    <lineage>
        <taxon>Eukaryota</taxon>
        <taxon>Metamonada</taxon>
        <taxon>Diplomonadida</taxon>
        <taxon>Hexamitidae</taxon>
        <taxon>Hexamitinae</taxon>
        <taxon>Spironucleus</taxon>
    </lineage>
</organism>
<evidence type="ECO:0000313" key="2">
    <source>
        <dbReference type="EMBL" id="KAH0571534.1"/>
    </source>
</evidence>
<accession>V6LEJ1</accession>
<dbReference type="EMBL" id="AUWU02000006">
    <property type="protein sequence ID" value="KAH0571534.1"/>
    <property type="molecule type" value="Genomic_DNA"/>
</dbReference>